<dbReference type="Pfam" id="PF14768">
    <property type="entry name" value="RPA_interact_C"/>
    <property type="match status" value="1"/>
</dbReference>
<dbReference type="PANTHER" id="PTHR31742:SF1">
    <property type="entry name" value="RPA-INTERACTING PROTEIN"/>
    <property type="match status" value="1"/>
</dbReference>
<dbReference type="VEuPathDB" id="VectorBase:AQUA008878"/>
<evidence type="ECO:0000313" key="6">
    <source>
        <dbReference type="Proteomes" id="UP000076407"/>
    </source>
</evidence>
<keyword evidence="3" id="KW-0862">Zinc</keyword>
<reference evidence="5" key="1">
    <citation type="submission" date="2020-05" db="UniProtKB">
        <authorList>
            <consortium name="EnsemblMetazoa"/>
        </authorList>
    </citation>
    <scope>IDENTIFICATION</scope>
    <source>
        <strain evidence="5">SANGQUA</strain>
    </source>
</reference>
<name>A0A182XGB2_ANOQN</name>
<protein>
    <submittedName>
        <fullName evidence="5">RPA_interact_C domain-containing protein</fullName>
    </submittedName>
</protein>
<evidence type="ECO:0000256" key="1">
    <source>
        <dbReference type="ARBA" id="ARBA00022723"/>
    </source>
</evidence>
<dbReference type="InterPro" id="IPR028159">
    <property type="entry name" value="RPA_interact_C_dom"/>
</dbReference>
<feature type="domain" description="RPA-interacting protein C-terminal" evidence="4">
    <location>
        <begin position="121"/>
        <end position="201"/>
    </location>
</feature>
<organism evidence="5 6">
    <name type="scientific">Anopheles quadriannulatus</name>
    <name type="common">Mosquito</name>
    <dbReference type="NCBI Taxonomy" id="34691"/>
    <lineage>
        <taxon>Eukaryota</taxon>
        <taxon>Metazoa</taxon>
        <taxon>Ecdysozoa</taxon>
        <taxon>Arthropoda</taxon>
        <taxon>Hexapoda</taxon>
        <taxon>Insecta</taxon>
        <taxon>Pterygota</taxon>
        <taxon>Neoptera</taxon>
        <taxon>Endopterygota</taxon>
        <taxon>Diptera</taxon>
        <taxon>Nematocera</taxon>
        <taxon>Culicoidea</taxon>
        <taxon>Culicidae</taxon>
        <taxon>Anophelinae</taxon>
        <taxon>Anopheles</taxon>
    </lineage>
</organism>
<evidence type="ECO:0000313" key="5">
    <source>
        <dbReference type="EnsemblMetazoa" id="AQUA008878-PA"/>
    </source>
</evidence>
<dbReference type="GO" id="GO:0008270">
    <property type="term" value="F:zinc ion binding"/>
    <property type="evidence" value="ECO:0007669"/>
    <property type="project" value="UniProtKB-KW"/>
</dbReference>
<evidence type="ECO:0000256" key="3">
    <source>
        <dbReference type="ARBA" id="ARBA00022833"/>
    </source>
</evidence>
<dbReference type="GO" id="GO:0005634">
    <property type="term" value="C:nucleus"/>
    <property type="evidence" value="ECO:0007669"/>
    <property type="project" value="TreeGrafter"/>
</dbReference>
<keyword evidence="1" id="KW-0479">Metal-binding</keyword>
<dbReference type="PANTHER" id="PTHR31742">
    <property type="entry name" value="RPA-INTERACTING PROTEIN RPAIN"/>
    <property type="match status" value="1"/>
</dbReference>
<keyword evidence="2" id="KW-0863">Zinc-finger</keyword>
<sequence>MELINPGPSTHQTTVADKLRSKDAARRFKYGSPKLVDMMREKCRIRIKEARNDQFLKKRNILLEEKSFLASIVREELSELEHDIALQELIYKELMEDAEQWLFYEQAENYLIDTYDTDAVFCPICEHSVLQLDSAAKLLDCSCGVRLRYAGTMEDFNKLVSETIAQHAAARCASNLQFFTEPIVDVDFVQLNAFCLGCDYYLRDLSSRARASVAKVINVVVVVAVVINLKVYVRLLRPEGDRTSCVSSARIGRVSMDRSMLTGGGGGVGSTTGTEERKRCGETIHSGQFMVSHFETEGAEDDDDDLGMQMEEVKPTDLITTDSASVIRPVSVSGGLSDGASVVSGAGALVPMASIGSTEPQNQLARYVPKHGGSRSTVSQVEIDTDLSTVFNTLNVTYT</sequence>
<dbReference type="Proteomes" id="UP000076407">
    <property type="component" value="Unassembled WGS sequence"/>
</dbReference>
<dbReference type="EnsemblMetazoa" id="AQUA008878-RA">
    <property type="protein sequence ID" value="AQUA008878-PA"/>
    <property type="gene ID" value="AQUA008878"/>
</dbReference>
<dbReference type="AlphaFoldDB" id="A0A182XGB2"/>
<dbReference type="GO" id="GO:0006606">
    <property type="term" value="P:protein import into nucleus"/>
    <property type="evidence" value="ECO:0007669"/>
    <property type="project" value="TreeGrafter"/>
</dbReference>
<evidence type="ECO:0000259" key="4">
    <source>
        <dbReference type="Pfam" id="PF14768"/>
    </source>
</evidence>
<accession>A0A182XGB2</accession>
<dbReference type="InterPro" id="IPR028156">
    <property type="entry name" value="RIP"/>
</dbReference>
<keyword evidence="6" id="KW-1185">Reference proteome</keyword>
<evidence type="ECO:0000256" key="2">
    <source>
        <dbReference type="ARBA" id="ARBA00022771"/>
    </source>
</evidence>
<dbReference type="STRING" id="34691.A0A182XGB2"/>
<proteinExistence type="predicted"/>